<dbReference type="PANTHER" id="PTHR48228">
    <property type="entry name" value="SUCCINYL-COA--D-CITRAMALATE COA-TRANSFERASE"/>
    <property type="match status" value="1"/>
</dbReference>
<dbReference type="InterPro" id="IPR023606">
    <property type="entry name" value="CoA-Trfase_III_dom_1_sf"/>
</dbReference>
<organism evidence="2 3">
    <name type="scientific">Macrolepiota fuliginosa MF-IS2</name>
    <dbReference type="NCBI Taxonomy" id="1400762"/>
    <lineage>
        <taxon>Eukaryota</taxon>
        <taxon>Fungi</taxon>
        <taxon>Dikarya</taxon>
        <taxon>Basidiomycota</taxon>
        <taxon>Agaricomycotina</taxon>
        <taxon>Agaricomycetes</taxon>
        <taxon>Agaricomycetidae</taxon>
        <taxon>Agaricales</taxon>
        <taxon>Agaricineae</taxon>
        <taxon>Agaricaceae</taxon>
        <taxon>Macrolepiota</taxon>
    </lineage>
</organism>
<dbReference type="Gene3D" id="3.40.50.10540">
    <property type="entry name" value="Crotonobetainyl-coa:carnitine coa-transferase, domain 1"/>
    <property type="match status" value="1"/>
</dbReference>
<dbReference type="PANTHER" id="PTHR48228:SF5">
    <property type="entry name" value="ALPHA-METHYLACYL-COA RACEMASE"/>
    <property type="match status" value="1"/>
</dbReference>
<comment type="similarity">
    <text evidence="1">Belongs to the CoA-transferase III family.</text>
</comment>
<evidence type="ECO:0000313" key="3">
    <source>
        <dbReference type="Proteomes" id="UP000807342"/>
    </source>
</evidence>
<protein>
    <submittedName>
        <fullName evidence="2">CoA-transferase family III</fullName>
    </submittedName>
</protein>
<dbReference type="Proteomes" id="UP000807342">
    <property type="component" value="Unassembled WGS sequence"/>
</dbReference>
<dbReference type="GO" id="GO:0003824">
    <property type="term" value="F:catalytic activity"/>
    <property type="evidence" value="ECO:0007669"/>
    <property type="project" value="InterPro"/>
</dbReference>
<dbReference type="AlphaFoldDB" id="A0A9P6BZH9"/>
<keyword evidence="3" id="KW-1185">Reference proteome</keyword>
<dbReference type="OrthoDB" id="16747at2759"/>
<accession>A0A9P6BZH9</accession>
<dbReference type="SUPFAM" id="SSF89796">
    <property type="entry name" value="CoA-transferase family III (CaiB/BaiF)"/>
    <property type="match status" value="1"/>
</dbReference>
<name>A0A9P6BZH9_9AGAR</name>
<dbReference type="EMBL" id="MU151458">
    <property type="protein sequence ID" value="KAF9443575.1"/>
    <property type="molecule type" value="Genomic_DNA"/>
</dbReference>
<comment type="caution">
    <text evidence="2">The sequence shown here is derived from an EMBL/GenBank/DDBJ whole genome shotgun (WGS) entry which is preliminary data.</text>
</comment>
<reference evidence="2" key="1">
    <citation type="submission" date="2020-11" db="EMBL/GenBank/DDBJ databases">
        <authorList>
            <consortium name="DOE Joint Genome Institute"/>
            <person name="Ahrendt S."/>
            <person name="Riley R."/>
            <person name="Andreopoulos W."/>
            <person name="Labutti K."/>
            <person name="Pangilinan J."/>
            <person name="Ruiz-Duenas F.J."/>
            <person name="Barrasa J.M."/>
            <person name="Sanchez-Garcia M."/>
            <person name="Camarero S."/>
            <person name="Miyauchi S."/>
            <person name="Serrano A."/>
            <person name="Linde D."/>
            <person name="Babiker R."/>
            <person name="Drula E."/>
            <person name="Ayuso-Fernandez I."/>
            <person name="Pacheco R."/>
            <person name="Padilla G."/>
            <person name="Ferreira P."/>
            <person name="Barriuso J."/>
            <person name="Kellner H."/>
            <person name="Castanera R."/>
            <person name="Alfaro M."/>
            <person name="Ramirez L."/>
            <person name="Pisabarro A.G."/>
            <person name="Kuo A."/>
            <person name="Tritt A."/>
            <person name="Lipzen A."/>
            <person name="He G."/>
            <person name="Yan M."/>
            <person name="Ng V."/>
            <person name="Cullen D."/>
            <person name="Martin F."/>
            <person name="Rosso M.-N."/>
            <person name="Henrissat B."/>
            <person name="Hibbett D."/>
            <person name="Martinez A.T."/>
            <person name="Grigoriev I.V."/>
        </authorList>
    </citation>
    <scope>NUCLEOTIDE SEQUENCE</scope>
    <source>
        <strain evidence="2">MF-IS2</strain>
    </source>
</reference>
<sequence length="403" mass="42906">MALTGIKVVEFAGLAPGPFAGLVLADNGASVTRIDRPNAPSADVLTRGKRSIAVNSKIPSGRDLLRKLIASADVVIDPFRPGVMEKLGLGPEVFFGDGKTEGLNEKLIYARIAGFPRTGPLKDMAGHDLNYIALTGALAMMPPGPSGVPTFPMNILADFAGGGATCALGILLALIERGRSGRGQVVNTDMVSGARFMSTFPLLHSILPTSSILGRGKPGTNTLDGGAPFYNVYTCKDGGWITVGCLEPQFFKAFTDGFRAALPQNFDFENGWRPTASTQADISQWPKMKAYFEKGFLTSTRDHWAKVFHGTDACVVPVLTPKEAAVVHGSSIPEFHPPVAAQDLLAQPSREPINPGELILQPGLHTEEVLREAGLSDKEIRKLTLDGALGEEAHKSARVNVKL</sequence>
<dbReference type="Gene3D" id="3.30.1540.10">
    <property type="entry name" value="formyl-coa transferase, domain 3"/>
    <property type="match status" value="1"/>
</dbReference>
<proteinExistence type="inferred from homology"/>
<evidence type="ECO:0000256" key="1">
    <source>
        <dbReference type="ARBA" id="ARBA00008383"/>
    </source>
</evidence>
<dbReference type="InterPro" id="IPR003673">
    <property type="entry name" value="CoA-Trfase_fam_III"/>
</dbReference>
<dbReference type="Pfam" id="PF02515">
    <property type="entry name" value="CoA_transf_3"/>
    <property type="match status" value="1"/>
</dbReference>
<dbReference type="InterPro" id="IPR044855">
    <property type="entry name" value="CoA-Trfase_III_dom3_sf"/>
</dbReference>
<evidence type="ECO:0000313" key="2">
    <source>
        <dbReference type="EMBL" id="KAF9443575.1"/>
    </source>
</evidence>
<gene>
    <name evidence="2" type="ORF">P691DRAFT_808739</name>
</gene>
<dbReference type="InterPro" id="IPR050509">
    <property type="entry name" value="CoA-transferase_III"/>
</dbReference>